<feature type="non-terminal residue" evidence="2">
    <location>
        <position position="1"/>
    </location>
</feature>
<feature type="compositionally biased region" description="Polar residues" evidence="1">
    <location>
        <begin position="22"/>
        <end position="40"/>
    </location>
</feature>
<feature type="region of interest" description="Disordered" evidence="1">
    <location>
        <begin position="1"/>
        <end position="49"/>
    </location>
</feature>
<dbReference type="Proteomes" id="UP001497497">
    <property type="component" value="Unassembled WGS sequence"/>
</dbReference>
<feature type="compositionally biased region" description="Low complexity" evidence="1">
    <location>
        <begin position="8"/>
        <end position="21"/>
    </location>
</feature>
<organism evidence="2 3">
    <name type="scientific">Lymnaea stagnalis</name>
    <name type="common">Great pond snail</name>
    <name type="synonym">Helix stagnalis</name>
    <dbReference type="NCBI Taxonomy" id="6523"/>
    <lineage>
        <taxon>Eukaryota</taxon>
        <taxon>Metazoa</taxon>
        <taxon>Spiralia</taxon>
        <taxon>Lophotrochozoa</taxon>
        <taxon>Mollusca</taxon>
        <taxon>Gastropoda</taxon>
        <taxon>Heterobranchia</taxon>
        <taxon>Euthyneura</taxon>
        <taxon>Panpulmonata</taxon>
        <taxon>Hygrophila</taxon>
        <taxon>Lymnaeoidea</taxon>
        <taxon>Lymnaeidae</taxon>
        <taxon>Lymnaea</taxon>
    </lineage>
</organism>
<comment type="caution">
    <text evidence="2">The sequence shown here is derived from an EMBL/GenBank/DDBJ whole genome shotgun (WGS) entry which is preliminary data.</text>
</comment>
<keyword evidence="3" id="KW-1185">Reference proteome</keyword>
<gene>
    <name evidence="2" type="ORF">GSLYS_00019508001</name>
</gene>
<dbReference type="AlphaFoldDB" id="A0AAV2III6"/>
<reference evidence="2 3" key="1">
    <citation type="submission" date="2024-04" db="EMBL/GenBank/DDBJ databases">
        <authorList>
            <consortium name="Genoscope - CEA"/>
            <person name="William W."/>
        </authorList>
    </citation>
    <scope>NUCLEOTIDE SEQUENCE [LARGE SCALE GENOMIC DNA]</scope>
</reference>
<dbReference type="EMBL" id="CAXITT010000775">
    <property type="protein sequence ID" value="CAL1546131.1"/>
    <property type="molecule type" value="Genomic_DNA"/>
</dbReference>
<feature type="non-terminal residue" evidence="2">
    <location>
        <position position="189"/>
    </location>
</feature>
<proteinExistence type="predicted"/>
<evidence type="ECO:0000256" key="1">
    <source>
        <dbReference type="SAM" id="MobiDB-lite"/>
    </source>
</evidence>
<name>A0AAV2III6_LYMST</name>
<protein>
    <submittedName>
        <fullName evidence="2">Uncharacterized protein</fullName>
    </submittedName>
</protein>
<accession>A0AAV2III6</accession>
<evidence type="ECO:0000313" key="3">
    <source>
        <dbReference type="Proteomes" id="UP001497497"/>
    </source>
</evidence>
<evidence type="ECO:0000313" key="2">
    <source>
        <dbReference type="EMBL" id="CAL1546131.1"/>
    </source>
</evidence>
<sequence>GTRAIPEQSSVVKSSSKSTQTDGCNPSNLALINQNQSTQTKDSEQPPPCVKPEDIQLLAHQIKEMQSDFRDMKVYQASVGDSLDRLERNVGCELQRVAAKLKTEVGDSISQAHDHVTQVLTSHWAATVERFNQSVSATMSTHQQCLTQQGAEINKLVVTLQESKSGVDSKEQSTKKGMDYDTLKMRVVE</sequence>